<dbReference type="AlphaFoldDB" id="A0AAD4LPN0"/>
<evidence type="ECO:0000313" key="6">
    <source>
        <dbReference type="Proteomes" id="UP001201163"/>
    </source>
</evidence>
<evidence type="ECO:0000256" key="3">
    <source>
        <dbReference type="RuleBase" id="RU003616"/>
    </source>
</evidence>
<dbReference type="Proteomes" id="UP001201163">
    <property type="component" value="Unassembled WGS sequence"/>
</dbReference>
<sequence length="148" mass="16899">MSLTSYNFNDILSDFASLDRFFDEAFNSRQIRRNQAVDTFRPRMDVHYKKDTNDVVASFELPGLQKEDVSIDLHNDVLTVSGQSNTATERNEDGYLIRERRYGKFTRALSLPQGVKNEDIKASMANGVLTISFPKSTRETEPKKIAID</sequence>
<dbReference type="SUPFAM" id="SSF49764">
    <property type="entry name" value="HSP20-like chaperones"/>
    <property type="match status" value="1"/>
</dbReference>
<dbReference type="Gene3D" id="2.60.40.790">
    <property type="match status" value="1"/>
</dbReference>
<accession>A0AAD4LPN0</accession>
<comment type="caution">
    <text evidence="5">The sequence shown here is derived from an EMBL/GenBank/DDBJ whole genome shotgun (WGS) entry which is preliminary data.</text>
</comment>
<keyword evidence="1" id="KW-0346">Stress response</keyword>
<evidence type="ECO:0000259" key="4">
    <source>
        <dbReference type="PROSITE" id="PS01031"/>
    </source>
</evidence>
<dbReference type="InterPro" id="IPR002068">
    <property type="entry name" value="A-crystallin/Hsp20_dom"/>
</dbReference>
<comment type="similarity">
    <text evidence="2 3">Belongs to the small heat shock protein (HSP20) family.</text>
</comment>
<protein>
    <submittedName>
        <fullName evidence="5">HSP20-like chaperone</fullName>
    </submittedName>
</protein>
<gene>
    <name evidence="5" type="ORF">EDB92DRAFT_1333000</name>
</gene>
<evidence type="ECO:0000256" key="1">
    <source>
        <dbReference type="ARBA" id="ARBA00023016"/>
    </source>
</evidence>
<dbReference type="InterPro" id="IPR031107">
    <property type="entry name" value="Small_HSP"/>
</dbReference>
<keyword evidence="6" id="KW-1185">Reference proteome</keyword>
<dbReference type="Pfam" id="PF00011">
    <property type="entry name" value="HSP20"/>
    <property type="match status" value="1"/>
</dbReference>
<evidence type="ECO:0000313" key="5">
    <source>
        <dbReference type="EMBL" id="KAH8998158.1"/>
    </source>
</evidence>
<feature type="domain" description="SHSP" evidence="4">
    <location>
        <begin position="35"/>
        <end position="148"/>
    </location>
</feature>
<reference evidence="5" key="1">
    <citation type="submission" date="2022-01" db="EMBL/GenBank/DDBJ databases">
        <title>Comparative genomics reveals a dynamic genome evolution in the ectomycorrhizal milk-cap (Lactarius) mushrooms.</title>
        <authorList>
            <consortium name="DOE Joint Genome Institute"/>
            <person name="Lebreton A."/>
            <person name="Tang N."/>
            <person name="Kuo A."/>
            <person name="LaButti K."/>
            <person name="Drula E."/>
            <person name="Barry K."/>
            <person name="Clum A."/>
            <person name="Lipzen A."/>
            <person name="Mousain D."/>
            <person name="Ng V."/>
            <person name="Wang R."/>
            <person name="Wang X."/>
            <person name="Dai Y."/>
            <person name="Henrissat B."/>
            <person name="Grigoriev I.V."/>
            <person name="Guerin-Laguette A."/>
            <person name="Yu F."/>
            <person name="Martin F.M."/>
        </authorList>
    </citation>
    <scope>NUCLEOTIDE SEQUENCE</scope>
    <source>
        <strain evidence="5">QP</strain>
    </source>
</reference>
<dbReference type="PROSITE" id="PS01031">
    <property type="entry name" value="SHSP"/>
    <property type="match status" value="1"/>
</dbReference>
<organism evidence="5 6">
    <name type="scientific">Lactarius akahatsu</name>
    <dbReference type="NCBI Taxonomy" id="416441"/>
    <lineage>
        <taxon>Eukaryota</taxon>
        <taxon>Fungi</taxon>
        <taxon>Dikarya</taxon>
        <taxon>Basidiomycota</taxon>
        <taxon>Agaricomycotina</taxon>
        <taxon>Agaricomycetes</taxon>
        <taxon>Russulales</taxon>
        <taxon>Russulaceae</taxon>
        <taxon>Lactarius</taxon>
    </lineage>
</organism>
<dbReference type="PANTHER" id="PTHR11527">
    <property type="entry name" value="HEAT-SHOCK PROTEIN 20 FAMILY MEMBER"/>
    <property type="match status" value="1"/>
</dbReference>
<evidence type="ECO:0000256" key="2">
    <source>
        <dbReference type="PROSITE-ProRule" id="PRU00285"/>
    </source>
</evidence>
<proteinExistence type="inferred from homology"/>
<dbReference type="EMBL" id="JAKELL010000006">
    <property type="protein sequence ID" value="KAH8998158.1"/>
    <property type="molecule type" value="Genomic_DNA"/>
</dbReference>
<name>A0AAD4LPN0_9AGAM</name>
<dbReference type="InterPro" id="IPR008978">
    <property type="entry name" value="HSP20-like_chaperone"/>
</dbReference>
<dbReference type="CDD" id="cd06464">
    <property type="entry name" value="ACD_sHsps-like"/>
    <property type="match status" value="1"/>
</dbReference>